<evidence type="ECO:0000313" key="3">
    <source>
        <dbReference type="Proteomes" id="UP000252107"/>
    </source>
</evidence>
<feature type="transmembrane region" description="Helical" evidence="1">
    <location>
        <begin position="12"/>
        <end position="35"/>
    </location>
</feature>
<feature type="transmembrane region" description="Helical" evidence="1">
    <location>
        <begin position="116"/>
        <end position="135"/>
    </location>
</feature>
<dbReference type="PANTHER" id="PTHR33802">
    <property type="entry name" value="SI:CH211-161H7.5-RELATED"/>
    <property type="match status" value="1"/>
</dbReference>
<dbReference type="EMBL" id="LXQD01000317">
    <property type="protein sequence ID" value="RCJ24693.1"/>
    <property type="molecule type" value="Genomic_DNA"/>
</dbReference>
<keyword evidence="1" id="KW-0472">Membrane</keyword>
<keyword evidence="3" id="KW-1185">Reference proteome</keyword>
<accession>A0A367QN22</accession>
<feature type="transmembrane region" description="Helical" evidence="1">
    <location>
        <begin position="183"/>
        <end position="205"/>
    </location>
</feature>
<organism evidence="2 3">
    <name type="scientific">Nostoc minutum NIES-26</name>
    <dbReference type="NCBI Taxonomy" id="1844469"/>
    <lineage>
        <taxon>Bacteria</taxon>
        <taxon>Bacillati</taxon>
        <taxon>Cyanobacteriota</taxon>
        <taxon>Cyanophyceae</taxon>
        <taxon>Nostocales</taxon>
        <taxon>Nostocaceae</taxon>
        <taxon>Nostoc</taxon>
    </lineage>
</organism>
<protein>
    <recommendedName>
        <fullName evidence="4">Tryptophan-rich sensory protein</fullName>
    </recommendedName>
</protein>
<sequence length="263" mass="29339">MQPSTSSKNWDFLRQLVTLFGIIGAFIVNIASNIFPLNGLSIGEISNTLFNNVLIIPANYAFIIWGLIYLGLFAFGIYQFLPNQKHDLDLRKTGYLLVIACVAQSIWVYLFLSRLFGLSIIAMLLILVPLIGIYLRLGIGYKQVPRSKKWSVHFPISIYLGWISVATIVNIACALYFQRWNGWGISAQIWTVIMLLAASSIAAIIGIQRQDIAYMGVTVWALVAIAIKHWNNSLLRNVALVLVIVLIAIATIKNLPNRSDSIS</sequence>
<dbReference type="Proteomes" id="UP000252107">
    <property type="component" value="Unassembled WGS sequence"/>
</dbReference>
<comment type="caution">
    <text evidence="2">The sequence shown here is derived from an EMBL/GenBank/DDBJ whole genome shotgun (WGS) entry which is preliminary data.</text>
</comment>
<keyword evidence="1" id="KW-1133">Transmembrane helix</keyword>
<evidence type="ECO:0008006" key="4">
    <source>
        <dbReference type="Google" id="ProtNLM"/>
    </source>
</evidence>
<dbReference type="AlphaFoldDB" id="A0A367QN22"/>
<feature type="transmembrane region" description="Helical" evidence="1">
    <location>
        <begin position="156"/>
        <end position="177"/>
    </location>
</feature>
<feature type="transmembrane region" description="Helical" evidence="1">
    <location>
        <begin position="55"/>
        <end position="81"/>
    </location>
</feature>
<reference evidence="2" key="1">
    <citation type="submission" date="2016-04" db="EMBL/GenBank/DDBJ databases">
        <authorList>
            <person name="Tabuchi Yagui T.R."/>
        </authorList>
    </citation>
    <scope>NUCLEOTIDE SEQUENCE [LARGE SCALE GENOMIC DNA]</scope>
    <source>
        <strain evidence="2">NIES-26</strain>
    </source>
</reference>
<feature type="transmembrane region" description="Helical" evidence="1">
    <location>
        <begin position="237"/>
        <end position="255"/>
    </location>
</feature>
<keyword evidence="1" id="KW-0812">Transmembrane</keyword>
<dbReference type="PANTHER" id="PTHR33802:SF1">
    <property type="entry name" value="XK-RELATED PROTEIN"/>
    <property type="match status" value="1"/>
</dbReference>
<feature type="transmembrane region" description="Helical" evidence="1">
    <location>
        <begin position="212"/>
        <end position="231"/>
    </location>
</feature>
<gene>
    <name evidence="2" type="ORF">A6770_03270</name>
</gene>
<evidence type="ECO:0000313" key="2">
    <source>
        <dbReference type="EMBL" id="RCJ24693.1"/>
    </source>
</evidence>
<evidence type="ECO:0000256" key="1">
    <source>
        <dbReference type="SAM" id="Phobius"/>
    </source>
</evidence>
<name>A0A367QN22_9NOSO</name>
<proteinExistence type="predicted"/>
<feature type="transmembrane region" description="Helical" evidence="1">
    <location>
        <begin position="93"/>
        <end position="110"/>
    </location>
</feature>